<keyword evidence="2" id="KW-1185">Reference proteome</keyword>
<gene>
    <name evidence="1" type="ORF">OKJ48_25915</name>
</gene>
<accession>A0ABU6CHH6</accession>
<dbReference type="RefSeq" id="WP_324771387.1">
    <property type="nucleotide sequence ID" value="NZ_BAAATS010000010.1"/>
</dbReference>
<protein>
    <submittedName>
        <fullName evidence="1">Uncharacterized protein</fullName>
    </submittedName>
</protein>
<name>A0ABU6CHH6_9ACTN</name>
<organism evidence="1 2">
    <name type="scientific">Streptomyces kunmingensis</name>
    <dbReference type="NCBI Taxonomy" id="68225"/>
    <lineage>
        <taxon>Bacteria</taxon>
        <taxon>Bacillati</taxon>
        <taxon>Actinomycetota</taxon>
        <taxon>Actinomycetes</taxon>
        <taxon>Kitasatosporales</taxon>
        <taxon>Streptomycetaceae</taxon>
        <taxon>Streptomyces</taxon>
    </lineage>
</organism>
<reference evidence="1 2" key="1">
    <citation type="submission" date="2022-10" db="EMBL/GenBank/DDBJ databases">
        <authorList>
            <person name="Xie J."/>
            <person name="Shen N."/>
        </authorList>
    </citation>
    <scope>NUCLEOTIDE SEQUENCE [LARGE SCALE GENOMIC DNA]</scope>
    <source>
        <strain evidence="1 2">DSM 41681</strain>
    </source>
</reference>
<proteinExistence type="predicted"/>
<comment type="caution">
    <text evidence="1">The sequence shown here is derived from an EMBL/GenBank/DDBJ whole genome shotgun (WGS) entry which is preliminary data.</text>
</comment>
<dbReference type="Proteomes" id="UP001352223">
    <property type="component" value="Unassembled WGS sequence"/>
</dbReference>
<evidence type="ECO:0000313" key="2">
    <source>
        <dbReference type="Proteomes" id="UP001352223"/>
    </source>
</evidence>
<sequence>MKNTRPPAGRRRRRLRRAALPLGTVALFGLHAAMASRGHPLPPPALGQGRIARPREVAPLVRGVSGRVRHRRDRP</sequence>
<dbReference type="EMBL" id="JAOZYB010000267">
    <property type="protein sequence ID" value="MEB3963651.1"/>
    <property type="molecule type" value="Genomic_DNA"/>
</dbReference>
<evidence type="ECO:0000313" key="1">
    <source>
        <dbReference type="EMBL" id="MEB3963651.1"/>
    </source>
</evidence>